<gene>
    <name evidence="4" type="ORF">UREG_02654</name>
</gene>
<feature type="compositionally biased region" description="Low complexity" evidence="1">
    <location>
        <begin position="339"/>
        <end position="369"/>
    </location>
</feature>
<dbReference type="RefSeq" id="XP_002543138.1">
    <property type="nucleotide sequence ID" value="XM_002543092.1"/>
</dbReference>
<dbReference type="OrthoDB" id="3366093at2759"/>
<dbReference type="PANTHER" id="PTHR35778">
    <property type="entry name" value="SIGNALING MUCIN HKR1-RELATED"/>
    <property type="match status" value="1"/>
</dbReference>
<dbReference type="GO" id="GO:0009986">
    <property type="term" value="C:cell surface"/>
    <property type="evidence" value="ECO:0007669"/>
    <property type="project" value="TreeGrafter"/>
</dbReference>
<organism evidence="4 5">
    <name type="scientific">Uncinocarpus reesii (strain UAMH 1704)</name>
    <dbReference type="NCBI Taxonomy" id="336963"/>
    <lineage>
        <taxon>Eukaryota</taxon>
        <taxon>Fungi</taxon>
        <taxon>Dikarya</taxon>
        <taxon>Ascomycota</taxon>
        <taxon>Pezizomycotina</taxon>
        <taxon>Eurotiomycetes</taxon>
        <taxon>Eurotiomycetidae</taxon>
        <taxon>Onygenales</taxon>
        <taxon>Onygenaceae</taxon>
        <taxon>Uncinocarpus</taxon>
    </lineage>
</organism>
<dbReference type="InterPro" id="IPR039295">
    <property type="entry name" value="MSB2"/>
</dbReference>
<evidence type="ECO:0000256" key="3">
    <source>
        <dbReference type="SAM" id="SignalP"/>
    </source>
</evidence>
<dbReference type="EMBL" id="CH476615">
    <property type="protein sequence ID" value="EEP77805.1"/>
    <property type="molecule type" value="Genomic_DNA"/>
</dbReference>
<keyword evidence="3" id="KW-0732">Signal</keyword>
<feature type="region of interest" description="Disordered" evidence="1">
    <location>
        <begin position="606"/>
        <end position="645"/>
    </location>
</feature>
<dbReference type="Proteomes" id="UP000002058">
    <property type="component" value="Unassembled WGS sequence"/>
</dbReference>
<dbReference type="GO" id="GO:0005034">
    <property type="term" value="F:osmosensor activity"/>
    <property type="evidence" value="ECO:0007669"/>
    <property type="project" value="InterPro"/>
</dbReference>
<keyword evidence="2" id="KW-1133">Transmembrane helix</keyword>
<name>C4JH81_UNCRE</name>
<feature type="compositionally biased region" description="Low complexity" evidence="1">
    <location>
        <begin position="607"/>
        <end position="626"/>
    </location>
</feature>
<proteinExistence type="predicted"/>
<feature type="compositionally biased region" description="Low complexity" evidence="1">
    <location>
        <begin position="390"/>
        <end position="425"/>
    </location>
</feature>
<evidence type="ECO:0000256" key="1">
    <source>
        <dbReference type="SAM" id="MobiDB-lite"/>
    </source>
</evidence>
<dbReference type="eggNOG" id="ENOG502QW7T">
    <property type="taxonomic scope" value="Eukaryota"/>
</dbReference>
<sequence>MRSLLSTFLVALVSLASLEQCEALDIHNGPQRPQYYFPRRIKREVHRDSPAYVKRNSVIVIPMTVMIGPDGKKTTLGSPVNRLVSLGTQPVTSSETTVPATTTSEGITVSTDPTTLSQPTTPSTVPKAPVETGSSEVPRPSTSVTAIPSSSDISSGGISIGLSDILTGLPVDPTSLLPTPPSNSHRHLFRQPTPALRPTAKLPDSSAPTEGGVTPPPHEPTLKPTPTGTGGILPPILEPSNDSSSTFANPTGGISQTVSSTGLPTTSAPVLPSIIPPIIQPNVTSPSSDETPSRTGMTSSTSVIDITPTFPTLSPPPVTEIPSGTGTGPINTLSNGEIPSTTETSNSSTTPPTGTVTQTVPTETATSSTLSGIFPSDGTATGSGSGIFRPTSATTSSVSSTPTAPSESRTIITMSTITTSPTAGTGVPTQGLSSSSTTSTVSLSTNSETMMSIPTSIVVQPTPTGTETSSATTSPTSRPKIISPPKDNTKIPPNSVAVQLGFNGSLSYDFVVQSTGATTQIFHFLPLGVAYALDIPIDQATVRSLIPYDTATNVGYTTTVAIVYIPSDLVQSLALLLRTPTSRLYNNPDPATRTIMAMLDPTIPLTGGLPNNQVPNNPGQNNPNNPGNGGNNGEPEAGPGPGGSGGNYNVRATSVGIGLGVVGGASLYGAAMFFVARRYRRRRRSQNEESLIGQRAREGEPFMSGARSDGYGSSQRNSGGGTSARTQTISPPVMAENSLGWN</sequence>
<feature type="compositionally biased region" description="Polar residues" evidence="1">
    <location>
        <begin position="132"/>
        <end position="148"/>
    </location>
</feature>
<feature type="chain" id="PRO_5002937882" evidence="3">
    <location>
        <begin position="24"/>
        <end position="742"/>
    </location>
</feature>
<evidence type="ECO:0000256" key="2">
    <source>
        <dbReference type="SAM" id="Phobius"/>
    </source>
</evidence>
<feature type="compositionally biased region" description="Polar residues" evidence="1">
    <location>
        <begin position="240"/>
        <end position="268"/>
    </location>
</feature>
<dbReference type="InParanoid" id="C4JH81"/>
<dbReference type="PANTHER" id="PTHR35778:SF1">
    <property type="entry name" value="SIGNALING MUCIN HKR1-RELATED"/>
    <property type="match status" value="1"/>
</dbReference>
<dbReference type="GO" id="GO:0001402">
    <property type="term" value="P:signal transduction involved in filamentous growth"/>
    <property type="evidence" value="ECO:0007669"/>
    <property type="project" value="TreeGrafter"/>
</dbReference>
<protein>
    <submittedName>
        <fullName evidence="4">Uncharacterized protein</fullName>
    </submittedName>
</protein>
<feature type="region of interest" description="Disordered" evidence="1">
    <location>
        <begin position="458"/>
        <end position="492"/>
    </location>
</feature>
<feature type="signal peptide" evidence="3">
    <location>
        <begin position="1"/>
        <end position="23"/>
    </location>
</feature>
<dbReference type="STRING" id="336963.C4JH81"/>
<feature type="compositionally biased region" description="Polar residues" evidence="1">
    <location>
        <begin position="322"/>
        <end position="338"/>
    </location>
</feature>
<evidence type="ECO:0000313" key="5">
    <source>
        <dbReference type="Proteomes" id="UP000002058"/>
    </source>
</evidence>
<dbReference type="GO" id="GO:0006972">
    <property type="term" value="P:hyperosmotic response"/>
    <property type="evidence" value="ECO:0007669"/>
    <property type="project" value="TreeGrafter"/>
</dbReference>
<dbReference type="GO" id="GO:0031505">
    <property type="term" value="P:fungal-type cell wall organization"/>
    <property type="evidence" value="ECO:0007669"/>
    <property type="project" value="TreeGrafter"/>
</dbReference>
<dbReference type="GO" id="GO:0030427">
    <property type="term" value="C:site of polarized growth"/>
    <property type="evidence" value="ECO:0007669"/>
    <property type="project" value="TreeGrafter"/>
</dbReference>
<feature type="compositionally biased region" description="Polar residues" evidence="1">
    <location>
        <begin position="281"/>
        <end position="312"/>
    </location>
</feature>
<feature type="compositionally biased region" description="Low complexity" evidence="1">
    <location>
        <begin position="461"/>
        <end position="479"/>
    </location>
</feature>
<dbReference type="HOGENOM" id="CLU_399534_0_0_1"/>
<dbReference type="GO" id="GO:0005576">
    <property type="term" value="C:extracellular region"/>
    <property type="evidence" value="ECO:0007669"/>
    <property type="project" value="TreeGrafter"/>
</dbReference>
<keyword evidence="2" id="KW-0472">Membrane</keyword>
<keyword evidence="5" id="KW-1185">Reference proteome</keyword>
<dbReference type="OMA" id="SGRNQMI"/>
<reference evidence="5" key="1">
    <citation type="journal article" date="2009" name="Genome Res.">
        <title>Comparative genomic analyses of the human fungal pathogens Coccidioides and their relatives.</title>
        <authorList>
            <person name="Sharpton T.J."/>
            <person name="Stajich J.E."/>
            <person name="Rounsley S.D."/>
            <person name="Gardner M.J."/>
            <person name="Wortman J.R."/>
            <person name="Jordar V.S."/>
            <person name="Maiti R."/>
            <person name="Kodira C.D."/>
            <person name="Neafsey D.E."/>
            <person name="Zeng Q."/>
            <person name="Hung C.-Y."/>
            <person name="McMahan C."/>
            <person name="Muszewska A."/>
            <person name="Grynberg M."/>
            <person name="Mandel M.A."/>
            <person name="Kellner E.M."/>
            <person name="Barker B.M."/>
            <person name="Galgiani J.N."/>
            <person name="Orbach M.J."/>
            <person name="Kirkland T.N."/>
            <person name="Cole G.T."/>
            <person name="Henn M.R."/>
            <person name="Birren B.W."/>
            <person name="Taylor J.W."/>
        </authorList>
    </citation>
    <scope>NUCLEOTIDE SEQUENCE [LARGE SCALE GENOMIC DNA]</scope>
    <source>
        <strain evidence="5">UAMH 1704</strain>
    </source>
</reference>
<feature type="region of interest" description="Disordered" evidence="1">
    <location>
        <begin position="682"/>
        <end position="742"/>
    </location>
</feature>
<feature type="compositionally biased region" description="Polar residues" evidence="1">
    <location>
        <begin position="711"/>
        <end position="730"/>
    </location>
</feature>
<keyword evidence="2" id="KW-0812">Transmembrane</keyword>
<dbReference type="VEuPathDB" id="FungiDB:UREG_02654"/>
<dbReference type="GO" id="GO:0030010">
    <property type="term" value="P:establishment of cell polarity"/>
    <property type="evidence" value="ECO:0007669"/>
    <property type="project" value="TreeGrafter"/>
</dbReference>
<accession>C4JH81</accession>
<dbReference type="GeneID" id="8443101"/>
<evidence type="ECO:0000313" key="4">
    <source>
        <dbReference type="EMBL" id="EEP77805.1"/>
    </source>
</evidence>
<dbReference type="GO" id="GO:0007232">
    <property type="term" value="P:osmosensory signaling pathway via Sho1 osmosensor"/>
    <property type="evidence" value="ECO:0007669"/>
    <property type="project" value="InterPro"/>
</dbReference>
<feature type="transmembrane region" description="Helical" evidence="2">
    <location>
        <begin position="655"/>
        <end position="676"/>
    </location>
</feature>
<feature type="compositionally biased region" description="Low complexity" evidence="1">
    <location>
        <begin position="222"/>
        <end position="235"/>
    </location>
</feature>
<dbReference type="KEGG" id="ure:UREG_02654"/>
<feature type="compositionally biased region" description="Low complexity" evidence="1">
    <location>
        <begin position="91"/>
        <end position="124"/>
    </location>
</feature>
<dbReference type="GO" id="GO:0005886">
    <property type="term" value="C:plasma membrane"/>
    <property type="evidence" value="ECO:0007669"/>
    <property type="project" value="InterPro"/>
</dbReference>
<feature type="region of interest" description="Disordered" evidence="1">
    <location>
        <begin position="195"/>
        <end position="441"/>
    </location>
</feature>
<feature type="region of interest" description="Disordered" evidence="1">
    <location>
        <begin position="91"/>
        <end position="153"/>
    </location>
</feature>
<dbReference type="AlphaFoldDB" id="C4JH81"/>